<dbReference type="PANTHER" id="PTHR24321">
    <property type="entry name" value="DEHYDROGENASES, SHORT CHAIN"/>
    <property type="match status" value="1"/>
</dbReference>
<dbReference type="PANTHER" id="PTHR24321:SF8">
    <property type="entry name" value="ESTRADIOL 17-BETA-DEHYDROGENASE 8-RELATED"/>
    <property type="match status" value="1"/>
</dbReference>
<dbReference type="InParanoid" id="A0A0D1DX03"/>
<comment type="similarity">
    <text evidence="1">Belongs to the short-chain dehydrogenases/reductases (SDR) family.</text>
</comment>
<dbReference type="Proteomes" id="UP000000561">
    <property type="component" value="Chromosome 10"/>
</dbReference>
<dbReference type="GO" id="GO:0006633">
    <property type="term" value="P:fatty acid biosynthetic process"/>
    <property type="evidence" value="ECO:0000318"/>
    <property type="project" value="GO_Central"/>
</dbReference>
<sequence length="272" mass="28818">MSAGSTWSPLDFGLSGVHVLVSGASGGIGFETAKTFLAAGAKVTAHYNSTPRELSTTPDLVALQADVTSESDVERLFSQAEAKQCVPVQVLVVNHGIWPVQAVPLSDMSLDQWRNTHSVNLDGAFLLVRSFLSNLKGKPANITDPASICFIGSTAGKFGEHDHADYASTKSALMYGLVPTLKNEIVRIAPKARVNSVNPGWVYTPLAEETIKDDKVRARALASTPLQKVAMPADIARQVVVLSSPTLSGHVTGVNLQVDGGMEGRCLYPPPA</sequence>
<dbReference type="eggNOG" id="KOG0725">
    <property type="taxonomic scope" value="Eukaryota"/>
</dbReference>
<dbReference type="CDD" id="cd05233">
    <property type="entry name" value="SDR_c"/>
    <property type="match status" value="1"/>
</dbReference>
<dbReference type="GO" id="GO:0048038">
    <property type="term" value="F:quinone binding"/>
    <property type="evidence" value="ECO:0000318"/>
    <property type="project" value="GO_Central"/>
</dbReference>
<dbReference type="STRING" id="237631.A0A0D1DX03"/>
<dbReference type="Pfam" id="PF13561">
    <property type="entry name" value="adh_short_C2"/>
    <property type="match status" value="1"/>
</dbReference>
<keyword evidence="2" id="KW-0560">Oxidoreductase</keyword>
<dbReference type="SUPFAM" id="SSF51735">
    <property type="entry name" value="NAD(P)-binding Rossmann-fold domains"/>
    <property type="match status" value="1"/>
</dbReference>
<gene>
    <name evidence="3" type="ORF">UMAG_10483</name>
</gene>
<reference evidence="3 4" key="1">
    <citation type="journal article" date="2006" name="Nature">
        <title>Insights from the genome of the biotrophic fungal plant pathogen Ustilago maydis.</title>
        <authorList>
            <person name="Kamper J."/>
            <person name="Kahmann R."/>
            <person name="Bolker M."/>
            <person name="Ma L.J."/>
            <person name="Brefort T."/>
            <person name="Saville B.J."/>
            <person name="Banuett F."/>
            <person name="Kronstad J.W."/>
            <person name="Gold S.E."/>
            <person name="Muller O."/>
            <person name="Perlin M.H."/>
            <person name="Wosten H.A."/>
            <person name="de Vries R."/>
            <person name="Ruiz-Herrera J."/>
            <person name="Reynaga-Pena C.G."/>
            <person name="Snetselaar K."/>
            <person name="McCann M."/>
            <person name="Perez-Martin J."/>
            <person name="Feldbrugge M."/>
            <person name="Basse C.W."/>
            <person name="Steinberg G."/>
            <person name="Ibeas J.I."/>
            <person name="Holloman W."/>
            <person name="Guzman P."/>
            <person name="Farman M."/>
            <person name="Stajich J.E."/>
            <person name="Sentandreu R."/>
            <person name="Gonzalez-Prieto J.M."/>
            <person name="Kennell J.C."/>
            <person name="Molina L."/>
            <person name="Schirawski J."/>
            <person name="Mendoza-Mendoza A."/>
            <person name="Greilinger D."/>
            <person name="Munch K."/>
            <person name="Rossel N."/>
            <person name="Scherer M."/>
            <person name="Vranes M."/>
            <person name="Ladendorf O."/>
            <person name="Vincon V."/>
            <person name="Fuchs U."/>
            <person name="Sandrock B."/>
            <person name="Meng S."/>
            <person name="Ho E.C."/>
            <person name="Cahill M.J."/>
            <person name="Boyce K.J."/>
            <person name="Klose J."/>
            <person name="Klosterman S.J."/>
            <person name="Deelstra H.J."/>
            <person name="Ortiz-Castellanos L."/>
            <person name="Li W."/>
            <person name="Sanchez-Alonso P."/>
            <person name="Schreier P.H."/>
            <person name="Hauser-Hahn I."/>
            <person name="Vaupel M."/>
            <person name="Koopmann E."/>
            <person name="Friedrich G."/>
            <person name="Voss H."/>
            <person name="Schluter T."/>
            <person name="Margolis J."/>
            <person name="Platt D."/>
            <person name="Swimmer C."/>
            <person name="Gnirke A."/>
            <person name="Chen F."/>
            <person name="Vysotskaia V."/>
            <person name="Mannhaupt G."/>
            <person name="Guldener U."/>
            <person name="Munsterkotter M."/>
            <person name="Haase D."/>
            <person name="Oesterheld M."/>
            <person name="Mewes H.W."/>
            <person name="Mauceli E.W."/>
            <person name="DeCaprio D."/>
            <person name="Wade C.M."/>
            <person name="Butler J."/>
            <person name="Young S."/>
            <person name="Jaffe D.B."/>
            <person name="Calvo S."/>
            <person name="Nusbaum C."/>
            <person name="Galagan J."/>
            <person name="Birren B.W."/>
        </authorList>
    </citation>
    <scope>NUCLEOTIDE SEQUENCE [LARGE SCALE GENOMIC DNA]</scope>
    <source>
        <strain evidence="4">DSM 14603 / FGSC 9021 / UM521</strain>
    </source>
</reference>
<keyword evidence="4" id="KW-1185">Reference proteome</keyword>
<dbReference type="InterPro" id="IPR036291">
    <property type="entry name" value="NAD(P)-bd_dom_sf"/>
</dbReference>
<protein>
    <submittedName>
        <fullName evidence="3">Uncharacterized protein</fullName>
    </submittedName>
</protein>
<dbReference type="RefSeq" id="XP_011390307.1">
    <property type="nucleotide sequence ID" value="XM_011392005.1"/>
</dbReference>
<dbReference type="Gene3D" id="3.40.50.720">
    <property type="entry name" value="NAD(P)-binding Rossmann-like Domain"/>
    <property type="match status" value="1"/>
</dbReference>
<dbReference type="VEuPathDB" id="FungiDB:UMAG_10483"/>
<evidence type="ECO:0000256" key="2">
    <source>
        <dbReference type="ARBA" id="ARBA00023002"/>
    </source>
</evidence>
<dbReference type="PRINTS" id="PR00081">
    <property type="entry name" value="GDHRDH"/>
</dbReference>
<proteinExistence type="inferred from homology"/>
<dbReference type="OrthoDB" id="10253736at2759"/>
<name>A0A0D1DX03_MYCMD</name>
<dbReference type="AlphaFoldDB" id="A0A0D1DX03"/>
<dbReference type="InterPro" id="IPR002347">
    <property type="entry name" value="SDR_fam"/>
</dbReference>
<accession>A0A0D1DX03</accession>
<dbReference type="FunFam" id="3.40.50.720:FF:001536">
    <property type="entry name" value="Chromosome 10, whole genome shotgun sequence"/>
    <property type="match status" value="1"/>
</dbReference>
<evidence type="ECO:0000256" key="1">
    <source>
        <dbReference type="ARBA" id="ARBA00006484"/>
    </source>
</evidence>
<organism evidence="3 4">
    <name type="scientific">Mycosarcoma maydis</name>
    <name type="common">Corn smut fungus</name>
    <name type="synonym">Ustilago maydis</name>
    <dbReference type="NCBI Taxonomy" id="5270"/>
    <lineage>
        <taxon>Eukaryota</taxon>
        <taxon>Fungi</taxon>
        <taxon>Dikarya</taxon>
        <taxon>Basidiomycota</taxon>
        <taxon>Ustilaginomycotina</taxon>
        <taxon>Ustilaginomycetes</taxon>
        <taxon>Ustilaginales</taxon>
        <taxon>Ustilaginaceae</taxon>
        <taxon>Mycosarcoma</taxon>
    </lineage>
</organism>
<dbReference type="GO" id="GO:0016616">
    <property type="term" value="F:oxidoreductase activity, acting on the CH-OH group of donors, NAD or NADP as acceptor"/>
    <property type="evidence" value="ECO:0000318"/>
    <property type="project" value="GO_Central"/>
</dbReference>
<evidence type="ECO:0000313" key="4">
    <source>
        <dbReference type="Proteomes" id="UP000000561"/>
    </source>
</evidence>
<dbReference type="GeneID" id="23566511"/>
<dbReference type="EMBL" id="CM003149">
    <property type="protein sequence ID" value="KIS68096.1"/>
    <property type="molecule type" value="Genomic_DNA"/>
</dbReference>
<dbReference type="KEGG" id="uma:UMAG_10483"/>
<evidence type="ECO:0000313" key="3">
    <source>
        <dbReference type="EMBL" id="KIS68096.1"/>
    </source>
</evidence>